<keyword evidence="2" id="KW-0812">Transmembrane</keyword>
<keyword evidence="5" id="KW-1185">Reference proteome</keyword>
<dbReference type="InterPro" id="IPR010559">
    <property type="entry name" value="Sig_transdc_His_kin_internal"/>
</dbReference>
<protein>
    <submittedName>
        <fullName evidence="4">Sensor histidine kinase</fullName>
        <ecNumber evidence="4">2.7.13.3</ecNumber>
    </submittedName>
</protein>
<feature type="transmembrane region" description="Helical" evidence="2">
    <location>
        <begin position="12"/>
        <end position="29"/>
    </location>
</feature>
<proteinExistence type="predicted"/>
<evidence type="ECO:0000256" key="1">
    <source>
        <dbReference type="SAM" id="MobiDB-lite"/>
    </source>
</evidence>
<keyword evidence="2" id="KW-0472">Membrane</keyword>
<feature type="transmembrane region" description="Helical" evidence="2">
    <location>
        <begin position="41"/>
        <end position="61"/>
    </location>
</feature>
<dbReference type="PANTHER" id="PTHR34220">
    <property type="entry name" value="SENSOR HISTIDINE KINASE YPDA"/>
    <property type="match status" value="1"/>
</dbReference>
<name>A0ABW6A092_9BACT</name>
<dbReference type="PANTHER" id="PTHR34220:SF7">
    <property type="entry name" value="SENSOR HISTIDINE KINASE YPDA"/>
    <property type="match status" value="1"/>
</dbReference>
<dbReference type="Proteomes" id="UP001597511">
    <property type="component" value="Unassembled WGS sequence"/>
</dbReference>
<feature type="domain" description="Signal transduction histidine kinase internal region" evidence="3">
    <location>
        <begin position="188"/>
        <end position="265"/>
    </location>
</feature>
<reference evidence="5" key="1">
    <citation type="journal article" date="2019" name="Int. J. Syst. Evol. Microbiol.">
        <title>The Global Catalogue of Microorganisms (GCM) 10K type strain sequencing project: providing services to taxonomists for standard genome sequencing and annotation.</title>
        <authorList>
            <consortium name="The Broad Institute Genomics Platform"/>
            <consortium name="The Broad Institute Genome Sequencing Center for Infectious Disease"/>
            <person name="Wu L."/>
            <person name="Ma J."/>
        </authorList>
    </citation>
    <scope>NUCLEOTIDE SEQUENCE [LARGE SCALE GENOMIC DNA]</scope>
    <source>
        <strain evidence="5">KCTC 23299</strain>
    </source>
</reference>
<dbReference type="InterPro" id="IPR036890">
    <property type="entry name" value="HATPase_C_sf"/>
</dbReference>
<dbReference type="RefSeq" id="WP_386095154.1">
    <property type="nucleotide sequence ID" value="NZ_JBHUOZ010000001.1"/>
</dbReference>
<keyword evidence="4" id="KW-0808">Transferase</keyword>
<feature type="transmembrane region" description="Helical" evidence="2">
    <location>
        <begin position="73"/>
        <end position="91"/>
    </location>
</feature>
<feature type="region of interest" description="Disordered" evidence="1">
    <location>
        <begin position="110"/>
        <end position="143"/>
    </location>
</feature>
<dbReference type="InterPro" id="IPR050640">
    <property type="entry name" value="Bact_2-comp_sensor_kinase"/>
</dbReference>
<feature type="compositionally biased region" description="Pro residues" evidence="1">
    <location>
        <begin position="111"/>
        <end position="136"/>
    </location>
</feature>
<dbReference type="Pfam" id="PF06580">
    <property type="entry name" value="His_kinase"/>
    <property type="match status" value="1"/>
</dbReference>
<evidence type="ECO:0000256" key="2">
    <source>
        <dbReference type="SAM" id="Phobius"/>
    </source>
</evidence>
<comment type="caution">
    <text evidence="4">The sequence shown here is derived from an EMBL/GenBank/DDBJ whole genome shotgun (WGS) entry which is preliminary data.</text>
</comment>
<evidence type="ECO:0000313" key="5">
    <source>
        <dbReference type="Proteomes" id="UP001597511"/>
    </source>
</evidence>
<evidence type="ECO:0000259" key="3">
    <source>
        <dbReference type="Pfam" id="PF06580"/>
    </source>
</evidence>
<dbReference type="GO" id="GO:0004673">
    <property type="term" value="F:protein histidine kinase activity"/>
    <property type="evidence" value="ECO:0007669"/>
    <property type="project" value="UniProtKB-EC"/>
</dbReference>
<gene>
    <name evidence="4" type="ORF">ACFS6H_03205</name>
</gene>
<dbReference type="Gene3D" id="3.30.565.10">
    <property type="entry name" value="Histidine kinase-like ATPase, C-terminal domain"/>
    <property type="match status" value="1"/>
</dbReference>
<keyword evidence="2" id="KW-1133">Transmembrane helix</keyword>
<evidence type="ECO:0000313" key="4">
    <source>
        <dbReference type="EMBL" id="MFD2918703.1"/>
    </source>
</evidence>
<dbReference type="EMBL" id="JBHUOZ010000001">
    <property type="protein sequence ID" value="MFD2918703.1"/>
    <property type="molecule type" value="Genomic_DNA"/>
</dbReference>
<accession>A0ABW6A092</accession>
<dbReference type="EC" id="2.7.13.3" evidence="4"/>
<keyword evidence="4" id="KW-0418">Kinase</keyword>
<feature type="transmembrane region" description="Helical" evidence="2">
    <location>
        <begin position="149"/>
        <end position="168"/>
    </location>
</feature>
<organism evidence="4 5">
    <name type="scientific">Terrimonas rubra</name>
    <dbReference type="NCBI Taxonomy" id="1035890"/>
    <lineage>
        <taxon>Bacteria</taxon>
        <taxon>Pseudomonadati</taxon>
        <taxon>Bacteroidota</taxon>
        <taxon>Chitinophagia</taxon>
        <taxon>Chitinophagales</taxon>
        <taxon>Chitinophagaceae</taxon>
        <taxon>Terrimonas</taxon>
    </lineage>
</organism>
<sequence length="376" mass="42571">MRVKLVQVISHITGWVFFFSLIFIFLSNTPSGQAGFTQRLFSAPFLIFSLTYIILFYLNNYLLVPRLYLPKKYLLYSGSLIALFFIVYTISPFDGLMRQRQGMQQNFMPGMPLPMDPGHKPPPGEGNEKFPPPGGNRPPMGQPRKNTDINSIILFITVIAISTAIPVIKQWRVTEKRALLAEAQKATAELYMLKSQVNPHFLFNTLNNIYSLAVTHSPHTASSIMKLSKMMRYLTDEVGEDFVSLDDELECIHDFIDLQKLRISNTDVDFTVNGDTATRQIAPLLLMTFVENAFKYGISSHSHSFIRIVLTITAGKLEFYCSNKIHAGKTKTLPDREGTGIANVKQRLQLLYPGKHQLMINTADNNFIVQLIIQLS</sequence>